<keyword evidence="3" id="KW-1185">Reference proteome</keyword>
<dbReference type="Gene3D" id="1.10.443.10">
    <property type="entry name" value="Intergrase catalytic core"/>
    <property type="match status" value="1"/>
</dbReference>
<dbReference type="PANTHER" id="PTHR34605">
    <property type="entry name" value="PHAGE_INTEGRASE DOMAIN-CONTAINING PROTEIN"/>
    <property type="match status" value="1"/>
</dbReference>
<name>A0AAV9ZV10_9AGAR</name>
<protein>
    <submittedName>
        <fullName evidence="2">DNA breaking-rejoining enzyme</fullName>
    </submittedName>
</protein>
<dbReference type="PANTHER" id="PTHR34605:SF4">
    <property type="entry name" value="DNA ADENINE METHYLTRANSFERASE"/>
    <property type="match status" value="1"/>
</dbReference>
<evidence type="ECO:0000313" key="3">
    <source>
        <dbReference type="Proteomes" id="UP001362999"/>
    </source>
</evidence>
<dbReference type="Proteomes" id="UP001362999">
    <property type="component" value="Unassembled WGS sequence"/>
</dbReference>
<dbReference type="GO" id="GO:0015074">
    <property type="term" value="P:DNA integration"/>
    <property type="evidence" value="ECO:0007669"/>
    <property type="project" value="InterPro"/>
</dbReference>
<evidence type="ECO:0000256" key="1">
    <source>
        <dbReference type="ARBA" id="ARBA00023172"/>
    </source>
</evidence>
<organism evidence="2 3">
    <name type="scientific">Favolaschia claudopus</name>
    <dbReference type="NCBI Taxonomy" id="2862362"/>
    <lineage>
        <taxon>Eukaryota</taxon>
        <taxon>Fungi</taxon>
        <taxon>Dikarya</taxon>
        <taxon>Basidiomycota</taxon>
        <taxon>Agaricomycotina</taxon>
        <taxon>Agaricomycetes</taxon>
        <taxon>Agaricomycetidae</taxon>
        <taxon>Agaricales</taxon>
        <taxon>Marasmiineae</taxon>
        <taxon>Mycenaceae</taxon>
        <taxon>Favolaschia</taxon>
    </lineage>
</organism>
<sequence length="451" mass="50895">MSSSFRGIVESLKNVSLADITADLEAQQESVPDDPPLAQASDDCVVDRAVLREQISKASNSTTERTQKEYELLQKAFLVWLEASSYWPSNTPFFTDTPHPDSPALIVAWIMSRCDVKDANGRAIPRSQSRQSYSYAQKMRAAMTHAFGHNCGLGKNQWHKDDNGVWKGNPSVSDTVSGYFVNLRRAKTRAGEISTSAKAIRHEALKKIYDFNQAHNRSVPAPYVAGAKTGDQDAWGSPRIRLQTYAMMLISFWCLLRCDEAVRITFEDIEFTPGDEKTPPSVELTLRWRKTDQFGQVKPFRLYRLDEKEAYLCPVRALAAWVSCAGKESGPLFRKMNSGDRVSDEPLASETFLEWFRNCLVDVDMLPFPYGTHSFRRGGCQFLSAYLRWGARKIADWGGWSTEFSWVTIVTYLINWSDSEIIERDNFLRPGMQPVIMCSVCGRNCGCGAGY</sequence>
<comment type="caution">
    <text evidence="2">The sequence shown here is derived from an EMBL/GenBank/DDBJ whole genome shotgun (WGS) entry which is preliminary data.</text>
</comment>
<evidence type="ECO:0000313" key="2">
    <source>
        <dbReference type="EMBL" id="KAK6992240.1"/>
    </source>
</evidence>
<dbReference type="InterPro" id="IPR013762">
    <property type="entry name" value="Integrase-like_cat_sf"/>
</dbReference>
<accession>A0AAV9ZV10</accession>
<dbReference type="GO" id="GO:0006310">
    <property type="term" value="P:DNA recombination"/>
    <property type="evidence" value="ECO:0007669"/>
    <property type="project" value="UniProtKB-KW"/>
</dbReference>
<reference evidence="2 3" key="1">
    <citation type="journal article" date="2024" name="J Genomics">
        <title>Draft genome sequencing and assembly of Favolaschia claudopus CIRM-BRFM 2984 isolated from oak limbs.</title>
        <authorList>
            <person name="Navarro D."/>
            <person name="Drula E."/>
            <person name="Chaduli D."/>
            <person name="Cazenave R."/>
            <person name="Ahrendt S."/>
            <person name="Wang J."/>
            <person name="Lipzen A."/>
            <person name="Daum C."/>
            <person name="Barry K."/>
            <person name="Grigoriev I.V."/>
            <person name="Favel A."/>
            <person name="Rosso M.N."/>
            <person name="Martin F."/>
        </authorList>
    </citation>
    <scope>NUCLEOTIDE SEQUENCE [LARGE SCALE GENOMIC DNA]</scope>
    <source>
        <strain evidence="2 3">CIRM-BRFM 2984</strain>
    </source>
</reference>
<dbReference type="AlphaFoldDB" id="A0AAV9ZV10"/>
<dbReference type="EMBL" id="JAWWNJ010000112">
    <property type="protein sequence ID" value="KAK6992240.1"/>
    <property type="molecule type" value="Genomic_DNA"/>
</dbReference>
<dbReference type="SUPFAM" id="SSF56349">
    <property type="entry name" value="DNA breaking-rejoining enzymes"/>
    <property type="match status" value="1"/>
</dbReference>
<proteinExistence type="predicted"/>
<keyword evidence="1" id="KW-0233">DNA recombination</keyword>
<dbReference type="InterPro" id="IPR011010">
    <property type="entry name" value="DNA_brk_join_enz"/>
</dbReference>
<dbReference type="InterPro" id="IPR052925">
    <property type="entry name" value="Phage_Integrase-like_Recomb"/>
</dbReference>
<dbReference type="GO" id="GO:0003677">
    <property type="term" value="F:DNA binding"/>
    <property type="evidence" value="ECO:0007669"/>
    <property type="project" value="InterPro"/>
</dbReference>
<gene>
    <name evidence="2" type="ORF">R3P38DRAFT_3331376</name>
</gene>